<reference evidence="17" key="4">
    <citation type="submission" date="2020-03" db="EMBL/GenBank/DDBJ databases">
        <title>SpeciesPrimer: A bioinformatics pipeline dedicated to the design of qPCR primers for the quantification of bacterial species.</title>
        <authorList>
            <person name="Dreier M."/>
            <person name="Berthoud H."/>
            <person name="Shani N."/>
            <person name="Wechsler D."/>
            <person name="Junier P."/>
        </authorList>
    </citation>
    <scope>NUCLEOTIDE SEQUENCE [LARGE SCALE GENOMIC DNA]</scope>
    <source>
        <strain evidence="17">FAM13073</strain>
    </source>
</reference>
<reference evidence="13" key="2">
    <citation type="submission" date="2019-10" db="EMBL/GenBank/DDBJ databases">
        <authorList>
            <person name="Irmler S."/>
            <person name="Berthoud H."/>
            <person name="Roetschi A."/>
            <person name="Arias E."/>
            <person name="Shani N."/>
            <person name="Wuethrich D."/>
            <person name="Bruggmann R."/>
        </authorList>
    </citation>
    <scope>NUCLEOTIDE SEQUENCE</scope>
    <source>
        <strain evidence="13">FAM13073</strain>
    </source>
</reference>
<name>A0A0R2H7L5_PEDPE</name>
<dbReference type="EMBL" id="CP118739">
    <property type="protein sequence ID" value="WEA57781.1"/>
    <property type="molecule type" value="Genomic_DNA"/>
</dbReference>
<gene>
    <name evidence="14" type="primary">trxA</name>
    <name evidence="13" type="ORF">GBO79_05865</name>
    <name evidence="14" type="ORF">ITQ90_06020</name>
    <name evidence="15" type="ORF">PWB86_02655</name>
    <name evidence="12" type="ORF">S100892_01808</name>
</gene>
<keyword evidence="3" id="KW-0813">Transport</keyword>
<keyword evidence="4" id="KW-0249">Electron transport</keyword>
<evidence type="ECO:0000256" key="2">
    <source>
        <dbReference type="ARBA" id="ARBA00020570"/>
    </source>
</evidence>
<evidence type="ECO:0000313" key="12">
    <source>
        <dbReference type="EMBL" id="ARW20351.1"/>
    </source>
</evidence>
<proteinExistence type="inferred from homology"/>
<reference evidence="12 16" key="1">
    <citation type="submission" date="2017-05" db="EMBL/GenBank/DDBJ databases">
        <title>Genome sequence of Pediococcus pentosaceus strain SRCM100892.</title>
        <authorList>
            <person name="Cho S.H."/>
        </authorList>
    </citation>
    <scope>NUCLEOTIDE SEQUENCE [LARGE SCALE GENOMIC DNA]</scope>
    <source>
        <strain evidence="12 16">SRCM100892</strain>
    </source>
</reference>
<feature type="active site" description="Nucleophile" evidence="9">
    <location>
        <position position="28"/>
    </location>
</feature>
<evidence type="ECO:0000313" key="19">
    <source>
        <dbReference type="Proteomes" id="UP001214131"/>
    </source>
</evidence>
<evidence type="ECO:0000313" key="13">
    <source>
        <dbReference type="EMBL" id="KAF0413479.1"/>
    </source>
</evidence>
<dbReference type="Gene3D" id="3.40.30.10">
    <property type="entry name" value="Glutaredoxin"/>
    <property type="match status" value="1"/>
</dbReference>
<evidence type="ECO:0000256" key="4">
    <source>
        <dbReference type="ARBA" id="ARBA00022982"/>
    </source>
</evidence>
<accession>A0A0R2H7L5</accession>
<dbReference type="GO" id="GO:0005829">
    <property type="term" value="C:cytosol"/>
    <property type="evidence" value="ECO:0007669"/>
    <property type="project" value="TreeGrafter"/>
</dbReference>
<feature type="domain" description="Thioredoxin" evidence="11">
    <location>
        <begin position="1"/>
        <end position="104"/>
    </location>
</feature>
<evidence type="ECO:0000256" key="9">
    <source>
        <dbReference type="PIRSR" id="PIRSR000077-1"/>
    </source>
</evidence>
<dbReference type="SUPFAM" id="SSF52833">
    <property type="entry name" value="Thioredoxin-like"/>
    <property type="match status" value="1"/>
</dbReference>
<dbReference type="PRINTS" id="PR00421">
    <property type="entry name" value="THIOREDOXIN"/>
</dbReference>
<evidence type="ECO:0000313" key="18">
    <source>
        <dbReference type="Proteomes" id="UP001194632"/>
    </source>
</evidence>
<dbReference type="PIRSF" id="PIRSF000077">
    <property type="entry name" value="Thioredoxin"/>
    <property type="match status" value="1"/>
</dbReference>
<dbReference type="NCBIfam" id="TIGR01068">
    <property type="entry name" value="thioredoxin"/>
    <property type="match status" value="1"/>
</dbReference>
<dbReference type="Pfam" id="PF00085">
    <property type="entry name" value="Thioredoxin"/>
    <property type="match status" value="1"/>
</dbReference>
<feature type="site" description="Deprotonates C-terminal active site Cys" evidence="9">
    <location>
        <position position="22"/>
    </location>
</feature>
<dbReference type="Proteomes" id="UP000196118">
    <property type="component" value="Chromosome"/>
</dbReference>
<reference evidence="13" key="3">
    <citation type="submission" date="2019-12" db="EMBL/GenBank/DDBJ databases">
        <title>SpeciesPrimer: A bioinformatics pipeline dedicated to the design of qPCR primers for the quantification of bacterial species.</title>
        <authorList>
            <person name="Dreier M."/>
            <person name="Berthoud H."/>
            <person name="Shani N."/>
            <person name="Wechsler D."/>
            <person name="Junier P."/>
        </authorList>
    </citation>
    <scope>NUCLEOTIDE SEQUENCE</scope>
    <source>
        <strain evidence="13">FAM13073</strain>
    </source>
</reference>
<dbReference type="FunFam" id="3.40.30.10:FF:000001">
    <property type="entry name" value="Thioredoxin"/>
    <property type="match status" value="1"/>
</dbReference>
<keyword evidence="12" id="KW-0413">Isomerase</keyword>
<dbReference type="Proteomes" id="UP001194632">
    <property type="component" value="Unassembled WGS sequence"/>
</dbReference>
<evidence type="ECO:0000313" key="15">
    <source>
        <dbReference type="EMBL" id="WEA57781.1"/>
    </source>
</evidence>
<dbReference type="EMBL" id="WENB01000003">
    <property type="protein sequence ID" value="KAF0413479.1"/>
    <property type="molecule type" value="Genomic_DNA"/>
</dbReference>
<protein>
    <recommendedName>
        <fullName evidence="2 7">Thioredoxin</fullName>
    </recommendedName>
</protein>
<dbReference type="EMBL" id="CP021474">
    <property type="protein sequence ID" value="ARW20351.1"/>
    <property type="molecule type" value="Genomic_DNA"/>
</dbReference>
<evidence type="ECO:0000313" key="14">
    <source>
        <dbReference type="EMBL" id="MBF7115044.1"/>
    </source>
</evidence>
<dbReference type="CDD" id="cd02947">
    <property type="entry name" value="TRX_family"/>
    <property type="match status" value="1"/>
</dbReference>
<sequence length="109" mass="12222">MAVTINQDNLTDVTQSGLTIVDFWAPWCGPCKMMEPALESLEKTYGDQIQFAKMNVDNNQAVAESFKIMSIPALVLFKDGKAIEKVTGYYPEAKLAKYLEKKISENEPK</sequence>
<dbReference type="OMA" id="QRVDMIN"/>
<dbReference type="PANTHER" id="PTHR45663:SF11">
    <property type="entry name" value="GEO12009P1"/>
    <property type="match status" value="1"/>
</dbReference>
<dbReference type="GeneID" id="33061561"/>
<evidence type="ECO:0000256" key="3">
    <source>
        <dbReference type="ARBA" id="ARBA00022448"/>
    </source>
</evidence>
<reference evidence="15 19" key="6">
    <citation type="submission" date="2023-02" db="EMBL/GenBank/DDBJ databases">
        <title>Comparative genomics and fermentation flavor characterization of five lactic acid bacteria reveal flavor biosynthesis metabolic pathways in fermented muskmelon puree.</title>
        <authorList>
            <person name="Yuan L."/>
            <person name="Li M."/>
            <person name="Xu X."/>
            <person name="Lao F."/>
            <person name="Wu J."/>
        </authorList>
    </citation>
    <scope>NUCLEOTIDE SEQUENCE [LARGE SCALE GENOMIC DNA]</scope>
    <source>
        <strain evidence="15 19">Ca-4</strain>
    </source>
</reference>
<evidence type="ECO:0000256" key="5">
    <source>
        <dbReference type="ARBA" id="ARBA00023157"/>
    </source>
</evidence>
<dbReference type="InterPro" id="IPR036249">
    <property type="entry name" value="Thioredoxin-like_sf"/>
</dbReference>
<evidence type="ECO:0000313" key="17">
    <source>
        <dbReference type="Proteomes" id="UP000472573"/>
    </source>
</evidence>
<feature type="site" description="Contributes to redox potential value" evidence="9">
    <location>
        <position position="30"/>
    </location>
</feature>
<keyword evidence="6 10" id="KW-0676">Redox-active center</keyword>
<dbReference type="Proteomes" id="UP000472573">
    <property type="component" value="Unassembled WGS sequence"/>
</dbReference>
<reference evidence="14" key="5">
    <citation type="submission" date="2020-11" db="EMBL/GenBank/DDBJ databases">
        <title>Antibiotic susceptibility profiles of Pediococcus pentosaceus from various origins and their implications for the safety assessment of strains with food-technology applications.</title>
        <authorList>
            <person name="Shani N."/>
            <person name="Oberhaensli S."/>
            <person name="Arias E."/>
        </authorList>
    </citation>
    <scope>NUCLEOTIDE SEQUENCE</scope>
    <source>
        <strain evidence="14">FAM 24207</strain>
    </source>
</reference>
<dbReference type="Proteomes" id="UP001214131">
    <property type="component" value="Chromosome"/>
</dbReference>
<feature type="site" description="Contributes to redox potential value" evidence="9">
    <location>
        <position position="29"/>
    </location>
</feature>
<evidence type="ECO:0000259" key="11">
    <source>
        <dbReference type="PROSITE" id="PS51352"/>
    </source>
</evidence>
<comment type="similarity">
    <text evidence="1 8">Belongs to the thioredoxin family.</text>
</comment>
<evidence type="ECO:0000256" key="8">
    <source>
        <dbReference type="PIRNR" id="PIRNR000077"/>
    </source>
</evidence>
<dbReference type="InterPro" id="IPR005746">
    <property type="entry name" value="Thioredoxin"/>
</dbReference>
<feature type="disulfide bond" description="Redox-active" evidence="10">
    <location>
        <begin position="28"/>
        <end position="31"/>
    </location>
</feature>
<evidence type="ECO:0000256" key="7">
    <source>
        <dbReference type="NCBIfam" id="TIGR01068"/>
    </source>
</evidence>
<keyword evidence="5 10" id="KW-1015">Disulfide bond</keyword>
<evidence type="ECO:0000313" key="16">
    <source>
        <dbReference type="Proteomes" id="UP000196118"/>
    </source>
</evidence>
<dbReference type="GO" id="GO:0015035">
    <property type="term" value="F:protein-disulfide reductase activity"/>
    <property type="evidence" value="ECO:0007669"/>
    <property type="project" value="UniProtKB-UniRule"/>
</dbReference>
<dbReference type="GO" id="GO:0045454">
    <property type="term" value="P:cell redox homeostasis"/>
    <property type="evidence" value="ECO:0007669"/>
    <property type="project" value="TreeGrafter"/>
</dbReference>
<evidence type="ECO:0000256" key="10">
    <source>
        <dbReference type="PIRSR" id="PIRSR000077-4"/>
    </source>
</evidence>
<dbReference type="PANTHER" id="PTHR45663">
    <property type="entry name" value="GEO12009P1"/>
    <property type="match status" value="1"/>
</dbReference>
<dbReference type="InterPro" id="IPR013766">
    <property type="entry name" value="Thioredoxin_domain"/>
</dbReference>
<dbReference type="GO" id="GO:0016853">
    <property type="term" value="F:isomerase activity"/>
    <property type="evidence" value="ECO:0007669"/>
    <property type="project" value="UniProtKB-KW"/>
</dbReference>
<evidence type="ECO:0000256" key="1">
    <source>
        <dbReference type="ARBA" id="ARBA00008987"/>
    </source>
</evidence>
<dbReference type="EMBL" id="JADOFP010000004">
    <property type="protein sequence ID" value="MBF7115044.1"/>
    <property type="molecule type" value="Genomic_DNA"/>
</dbReference>
<evidence type="ECO:0000256" key="6">
    <source>
        <dbReference type="ARBA" id="ARBA00023284"/>
    </source>
</evidence>
<dbReference type="PROSITE" id="PS00194">
    <property type="entry name" value="THIOREDOXIN_1"/>
    <property type="match status" value="1"/>
</dbReference>
<dbReference type="RefSeq" id="WP_002832811.1">
    <property type="nucleotide sequence ID" value="NZ_BEWQ01000006.1"/>
</dbReference>
<dbReference type="InterPro" id="IPR017937">
    <property type="entry name" value="Thioredoxin_CS"/>
</dbReference>
<feature type="active site" description="Nucleophile" evidence="9">
    <location>
        <position position="31"/>
    </location>
</feature>
<dbReference type="PROSITE" id="PS51352">
    <property type="entry name" value="THIOREDOXIN_2"/>
    <property type="match status" value="1"/>
</dbReference>
<dbReference type="AlphaFoldDB" id="A0A0R2H7L5"/>
<organism evidence="14 18">
    <name type="scientific">Pediococcus pentosaceus</name>
    <dbReference type="NCBI Taxonomy" id="1255"/>
    <lineage>
        <taxon>Bacteria</taxon>
        <taxon>Bacillati</taxon>
        <taxon>Bacillota</taxon>
        <taxon>Bacilli</taxon>
        <taxon>Lactobacillales</taxon>
        <taxon>Lactobacillaceae</taxon>
        <taxon>Pediococcus</taxon>
    </lineage>
</organism>
<keyword evidence="17" id="KW-1185">Reference proteome</keyword>